<name>A0A8J5FA68_ZINOF</name>
<evidence type="ECO:0000256" key="3">
    <source>
        <dbReference type="ARBA" id="ARBA00022630"/>
    </source>
</evidence>
<evidence type="ECO:0000256" key="7">
    <source>
        <dbReference type="ARBA" id="ARBA00023027"/>
    </source>
</evidence>
<feature type="compositionally biased region" description="Acidic residues" evidence="9">
    <location>
        <begin position="18"/>
        <end position="40"/>
    </location>
</feature>
<feature type="domain" description="FAD/NAD(P)-binding" evidence="10">
    <location>
        <begin position="106"/>
        <end position="233"/>
    </location>
</feature>
<comment type="catalytic activity">
    <reaction evidence="8">
        <text>a ubiquinone + NADH + H(+) = a ubiquinol + NAD(+)</text>
        <dbReference type="Rhea" id="RHEA:23152"/>
        <dbReference type="Rhea" id="RHEA-COMP:9565"/>
        <dbReference type="Rhea" id="RHEA-COMP:9566"/>
        <dbReference type="ChEBI" id="CHEBI:15378"/>
        <dbReference type="ChEBI" id="CHEBI:16389"/>
        <dbReference type="ChEBI" id="CHEBI:17976"/>
        <dbReference type="ChEBI" id="CHEBI:57540"/>
        <dbReference type="ChEBI" id="CHEBI:57945"/>
    </reaction>
</comment>
<dbReference type="AlphaFoldDB" id="A0A8J5FA68"/>
<evidence type="ECO:0000313" key="11">
    <source>
        <dbReference type="EMBL" id="KAG6483971.1"/>
    </source>
</evidence>
<dbReference type="GO" id="GO:0003954">
    <property type="term" value="F:NADH dehydrogenase activity"/>
    <property type="evidence" value="ECO:0007669"/>
    <property type="project" value="InterPro"/>
</dbReference>
<keyword evidence="12" id="KW-1185">Reference proteome</keyword>
<dbReference type="GO" id="GO:0005743">
    <property type="term" value="C:mitochondrial inner membrane"/>
    <property type="evidence" value="ECO:0007669"/>
    <property type="project" value="UniProtKB-SubCell"/>
</dbReference>
<dbReference type="Gene3D" id="3.50.50.100">
    <property type="match status" value="1"/>
</dbReference>
<sequence>MTFMAFEDDKEGSSQEEASSEEESSNEEESSDESSSIDDEIKESPKVELLYKTVAHLKNAFVKSQSKLTSFSFLSVCVCSGGGIIAYADAKSDHNFDALGATNKKKLVVLGTGWAGTSFLRNVGTSQYDVKVVSPLNYFVFTRLLPSVTCGTVEPRSIAEPIRNIMRKKGEQIQFWEAECYKIDPVNKKILCRSNICTNSEGKGEFAVDYDYLVVALGAKPNTFNTPGVVEKSGCRMLFELLVLTGAQGMDWTTILKKRNEFRVAFAEFDTESVSKFTEKQMVSISVELKLDLGRVRGISLSTLK</sequence>
<dbReference type="GO" id="GO:0006284">
    <property type="term" value="P:base-excision repair"/>
    <property type="evidence" value="ECO:0007669"/>
    <property type="project" value="InterPro"/>
</dbReference>
<dbReference type="InterPro" id="IPR011257">
    <property type="entry name" value="DNA_glycosylase"/>
</dbReference>
<evidence type="ECO:0000256" key="8">
    <source>
        <dbReference type="ARBA" id="ARBA00049010"/>
    </source>
</evidence>
<feature type="region of interest" description="Disordered" evidence="9">
    <location>
        <begin position="1"/>
        <end position="40"/>
    </location>
</feature>
<dbReference type="GO" id="GO:0008725">
    <property type="term" value="F:DNA-3-methyladenine glycosylase activity"/>
    <property type="evidence" value="ECO:0007669"/>
    <property type="project" value="InterPro"/>
</dbReference>
<keyword evidence="6" id="KW-0560">Oxidoreductase</keyword>
<evidence type="ECO:0000256" key="4">
    <source>
        <dbReference type="ARBA" id="ARBA00022792"/>
    </source>
</evidence>
<comment type="caution">
    <text evidence="11">The sequence shown here is derived from an EMBL/GenBank/DDBJ whole genome shotgun (WGS) entry which is preliminary data.</text>
</comment>
<dbReference type="PANTHER" id="PTHR43706">
    <property type="entry name" value="NADH DEHYDROGENASE"/>
    <property type="match status" value="1"/>
</dbReference>
<keyword evidence="3" id="KW-0285">Flavoprotein</keyword>
<evidence type="ECO:0000259" key="10">
    <source>
        <dbReference type="Pfam" id="PF07992"/>
    </source>
</evidence>
<evidence type="ECO:0000256" key="9">
    <source>
        <dbReference type="SAM" id="MobiDB-lite"/>
    </source>
</evidence>
<reference evidence="11 12" key="1">
    <citation type="submission" date="2020-08" db="EMBL/GenBank/DDBJ databases">
        <title>Plant Genome Project.</title>
        <authorList>
            <person name="Zhang R.-G."/>
        </authorList>
    </citation>
    <scope>NUCLEOTIDE SEQUENCE [LARGE SCALE GENOMIC DNA]</scope>
    <source>
        <tissue evidence="11">Rhizome</tissue>
    </source>
</reference>
<dbReference type="SUPFAM" id="SSF51905">
    <property type="entry name" value="FAD/NAD(P)-binding domain"/>
    <property type="match status" value="1"/>
</dbReference>
<keyword evidence="5" id="KW-0274">FAD</keyword>
<keyword evidence="4" id="KW-0999">Mitochondrion inner membrane</keyword>
<evidence type="ECO:0000256" key="2">
    <source>
        <dbReference type="ARBA" id="ARBA00005272"/>
    </source>
</evidence>
<dbReference type="InterPro" id="IPR023753">
    <property type="entry name" value="FAD/NAD-binding_dom"/>
</dbReference>
<dbReference type="InterPro" id="IPR005019">
    <property type="entry name" value="Adenine_glyco"/>
</dbReference>
<dbReference type="InterPro" id="IPR036188">
    <property type="entry name" value="FAD/NAD-bd_sf"/>
</dbReference>
<dbReference type="PANTHER" id="PTHR43706:SF23">
    <property type="entry name" value="NADH:UBIQUINONE REDUCTASE (NON-ELECTROGENIC)"/>
    <property type="match status" value="1"/>
</dbReference>
<dbReference type="InterPro" id="IPR045024">
    <property type="entry name" value="NDH-2"/>
</dbReference>
<keyword evidence="7" id="KW-0520">NAD</keyword>
<proteinExistence type="inferred from homology"/>
<evidence type="ECO:0000256" key="1">
    <source>
        <dbReference type="ARBA" id="ARBA00004637"/>
    </source>
</evidence>
<comment type="subcellular location">
    <subcellularLocation>
        <location evidence="1">Mitochondrion inner membrane</location>
        <topology evidence="1">Peripheral membrane protein</topology>
    </subcellularLocation>
</comment>
<evidence type="ECO:0000256" key="6">
    <source>
        <dbReference type="ARBA" id="ARBA00023002"/>
    </source>
</evidence>
<accession>A0A8J5FA68</accession>
<dbReference type="Pfam" id="PF03352">
    <property type="entry name" value="Adenine_glyco"/>
    <property type="match status" value="1"/>
</dbReference>
<organism evidence="11 12">
    <name type="scientific">Zingiber officinale</name>
    <name type="common">Ginger</name>
    <name type="synonym">Amomum zingiber</name>
    <dbReference type="NCBI Taxonomy" id="94328"/>
    <lineage>
        <taxon>Eukaryota</taxon>
        <taxon>Viridiplantae</taxon>
        <taxon>Streptophyta</taxon>
        <taxon>Embryophyta</taxon>
        <taxon>Tracheophyta</taxon>
        <taxon>Spermatophyta</taxon>
        <taxon>Magnoliopsida</taxon>
        <taxon>Liliopsida</taxon>
        <taxon>Zingiberales</taxon>
        <taxon>Zingiberaceae</taxon>
        <taxon>Zingiber</taxon>
    </lineage>
</organism>
<feature type="compositionally biased region" description="Acidic residues" evidence="9">
    <location>
        <begin position="1"/>
        <end position="10"/>
    </location>
</feature>
<keyword evidence="4" id="KW-0472">Membrane</keyword>
<dbReference type="Pfam" id="PF07992">
    <property type="entry name" value="Pyr_redox_2"/>
    <property type="match status" value="1"/>
</dbReference>
<comment type="similarity">
    <text evidence="2">Belongs to the NADH dehydrogenase family.</text>
</comment>
<dbReference type="EMBL" id="JACMSC010000016">
    <property type="protein sequence ID" value="KAG6483971.1"/>
    <property type="molecule type" value="Genomic_DNA"/>
</dbReference>
<dbReference type="Gene3D" id="1.10.340.30">
    <property type="entry name" value="Hypothetical protein, domain 2"/>
    <property type="match status" value="1"/>
</dbReference>
<dbReference type="SUPFAM" id="SSF48150">
    <property type="entry name" value="DNA-glycosylase"/>
    <property type="match status" value="1"/>
</dbReference>
<gene>
    <name evidence="11" type="ORF">ZIOFF_060764</name>
</gene>
<evidence type="ECO:0000313" key="12">
    <source>
        <dbReference type="Proteomes" id="UP000734854"/>
    </source>
</evidence>
<evidence type="ECO:0000256" key="5">
    <source>
        <dbReference type="ARBA" id="ARBA00022827"/>
    </source>
</evidence>
<dbReference type="Proteomes" id="UP000734854">
    <property type="component" value="Unassembled WGS sequence"/>
</dbReference>
<protein>
    <recommendedName>
        <fullName evidence="10">FAD/NAD(P)-binding domain-containing protein</fullName>
    </recommendedName>
</protein>
<keyword evidence="4" id="KW-0496">Mitochondrion</keyword>